<dbReference type="RefSeq" id="WP_045087585.1">
    <property type="nucleotide sequence ID" value="NZ_LN824141.1"/>
</dbReference>
<dbReference type="HOGENOM" id="CLU_1710246_0_0_0"/>
<name>A0A0C7P249_DEFTU</name>
<gene>
    <name evidence="1" type="ORF">DTL3_0749</name>
</gene>
<dbReference type="EMBL" id="LN824141">
    <property type="protein sequence ID" value="CEP78059.1"/>
    <property type="molecule type" value="Genomic_DNA"/>
</dbReference>
<protein>
    <submittedName>
        <fullName evidence="1">Uncharacterized protein</fullName>
    </submittedName>
</protein>
<dbReference type="Proteomes" id="UP000032809">
    <property type="component" value="Chromosome I"/>
</dbReference>
<dbReference type="OrthoDB" id="9946819at2"/>
<sequence>MMKKVMIVLFLVVILSFSITIYAGWEITSHSTTQETKYASSPSATNRNPNQDLYITATFSRSVSKNVTISTSGGFTSVVEAHIGYSNGQTITDTVSSSVNLPPLRSVDWYVDWQINKHMGSAQYRGIFGNITDTGSWSATVPLYPILSGYVYY</sequence>
<dbReference type="AlphaFoldDB" id="A0A0C7P249"/>
<keyword evidence="2" id="KW-1185">Reference proteome</keyword>
<proteinExistence type="predicted"/>
<evidence type="ECO:0000313" key="2">
    <source>
        <dbReference type="Proteomes" id="UP000032809"/>
    </source>
</evidence>
<dbReference type="KEGG" id="dtn:DTL3_0749"/>
<evidence type="ECO:0000313" key="1">
    <source>
        <dbReference type="EMBL" id="CEP78059.1"/>
    </source>
</evidence>
<reference evidence="2" key="1">
    <citation type="submission" date="2014-11" db="EMBL/GenBank/DDBJ databases">
        <authorList>
            <person name="Wibberg D."/>
        </authorList>
    </citation>
    <scope>NUCLEOTIDE SEQUENCE [LARGE SCALE GENOMIC DNA]</scope>
    <source>
        <strain evidence="2">L3</strain>
    </source>
</reference>
<accession>A0A0C7P249</accession>
<organism evidence="1 2">
    <name type="scientific">Defluviitoga tunisiensis</name>
    <dbReference type="NCBI Taxonomy" id="1006576"/>
    <lineage>
        <taxon>Bacteria</taxon>
        <taxon>Thermotogati</taxon>
        <taxon>Thermotogota</taxon>
        <taxon>Thermotogae</taxon>
        <taxon>Petrotogales</taxon>
        <taxon>Petrotogaceae</taxon>
        <taxon>Defluviitoga</taxon>
    </lineage>
</organism>